<accession>A0A1J1I4F3</accession>
<protein>
    <submittedName>
        <fullName evidence="1">CLUMA_CG008813, isoform A</fullName>
    </submittedName>
</protein>
<dbReference type="Proteomes" id="UP000183832">
    <property type="component" value="Unassembled WGS sequence"/>
</dbReference>
<proteinExistence type="predicted"/>
<organism evidence="1 2">
    <name type="scientific">Clunio marinus</name>
    <dbReference type="NCBI Taxonomy" id="568069"/>
    <lineage>
        <taxon>Eukaryota</taxon>
        <taxon>Metazoa</taxon>
        <taxon>Ecdysozoa</taxon>
        <taxon>Arthropoda</taxon>
        <taxon>Hexapoda</taxon>
        <taxon>Insecta</taxon>
        <taxon>Pterygota</taxon>
        <taxon>Neoptera</taxon>
        <taxon>Endopterygota</taxon>
        <taxon>Diptera</taxon>
        <taxon>Nematocera</taxon>
        <taxon>Chironomoidea</taxon>
        <taxon>Chironomidae</taxon>
        <taxon>Clunio</taxon>
    </lineage>
</organism>
<keyword evidence="2" id="KW-1185">Reference proteome</keyword>
<dbReference type="EMBL" id="CVRI01000041">
    <property type="protein sequence ID" value="CRK95165.1"/>
    <property type="molecule type" value="Genomic_DNA"/>
</dbReference>
<dbReference type="AlphaFoldDB" id="A0A1J1I4F3"/>
<evidence type="ECO:0000313" key="1">
    <source>
        <dbReference type="EMBL" id="CRK95165.1"/>
    </source>
</evidence>
<evidence type="ECO:0000313" key="2">
    <source>
        <dbReference type="Proteomes" id="UP000183832"/>
    </source>
</evidence>
<name>A0A1J1I4F3_9DIPT</name>
<reference evidence="1 2" key="1">
    <citation type="submission" date="2015-04" db="EMBL/GenBank/DDBJ databases">
        <authorList>
            <person name="Syromyatnikov M.Y."/>
            <person name="Popov V.N."/>
        </authorList>
    </citation>
    <scope>NUCLEOTIDE SEQUENCE [LARGE SCALE GENOMIC DNA]</scope>
</reference>
<sequence length="64" mass="7630">MFTSTKDDASFHIHFSFRNKSLIVFTGDASFQVHFRLKKINVEEIFRSLKMLPFTFTCRLEIRV</sequence>
<gene>
    <name evidence="1" type="ORF">CLUMA_CG008813</name>
</gene>